<protein>
    <submittedName>
        <fullName evidence="2">Uncharacterized protein</fullName>
    </submittedName>
</protein>
<feature type="region of interest" description="Disordered" evidence="1">
    <location>
        <begin position="1"/>
        <end position="22"/>
    </location>
</feature>
<dbReference type="EMBL" id="GBRH01228941">
    <property type="protein sequence ID" value="JAD68954.1"/>
    <property type="molecule type" value="Transcribed_RNA"/>
</dbReference>
<reference evidence="2" key="2">
    <citation type="journal article" date="2015" name="Data Brief">
        <title>Shoot transcriptome of the giant reed, Arundo donax.</title>
        <authorList>
            <person name="Barrero R.A."/>
            <person name="Guerrero F.D."/>
            <person name="Moolhuijzen P."/>
            <person name="Goolsby J.A."/>
            <person name="Tidwell J."/>
            <person name="Bellgard S.E."/>
            <person name="Bellgard M.I."/>
        </authorList>
    </citation>
    <scope>NUCLEOTIDE SEQUENCE</scope>
    <source>
        <tissue evidence="2">Shoot tissue taken approximately 20 cm above the soil surface</tissue>
    </source>
</reference>
<dbReference type="AlphaFoldDB" id="A0A0A9BY13"/>
<proteinExistence type="predicted"/>
<feature type="compositionally biased region" description="Polar residues" evidence="1">
    <location>
        <begin position="1"/>
        <end position="14"/>
    </location>
</feature>
<evidence type="ECO:0000313" key="2">
    <source>
        <dbReference type="EMBL" id="JAD68954.1"/>
    </source>
</evidence>
<name>A0A0A9BY13_ARUDO</name>
<accession>A0A0A9BY13</accession>
<evidence type="ECO:0000256" key="1">
    <source>
        <dbReference type="SAM" id="MobiDB-lite"/>
    </source>
</evidence>
<organism evidence="2">
    <name type="scientific">Arundo donax</name>
    <name type="common">Giant reed</name>
    <name type="synonym">Donax arundinaceus</name>
    <dbReference type="NCBI Taxonomy" id="35708"/>
    <lineage>
        <taxon>Eukaryota</taxon>
        <taxon>Viridiplantae</taxon>
        <taxon>Streptophyta</taxon>
        <taxon>Embryophyta</taxon>
        <taxon>Tracheophyta</taxon>
        <taxon>Spermatophyta</taxon>
        <taxon>Magnoliopsida</taxon>
        <taxon>Liliopsida</taxon>
        <taxon>Poales</taxon>
        <taxon>Poaceae</taxon>
        <taxon>PACMAD clade</taxon>
        <taxon>Arundinoideae</taxon>
        <taxon>Arundineae</taxon>
        <taxon>Arundo</taxon>
    </lineage>
</organism>
<sequence>MSTAALTRTLSCGSPASDHRRGTRIRGVIMEYTRKHRRRNTCNKVTCPSFLPGESII</sequence>
<reference evidence="2" key="1">
    <citation type="submission" date="2014-09" db="EMBL/GenBank/DDBJ databases">
        <authorList>
            <person name="Magalhaes I.L.F."/>
            <person name="Oliveira U."/>
            <person name="Santos F.R."/>
            <person name="Vidigal T.H.D.A."/>
            <person name="Brescovit A.D."/>
            <person name="Santos A.J."/>
        </authorList>
    </citation>
    <scope>NUCLEOTIDE SEQUENCE</scope>
    <source>
        <tissue evidence="2">Shoot tissue taken approximately 20 cm above the soil surface</tissue>
    </source>
</reference>